<reference evidence="1 2" key="1">
    <citation type="journal article" date="2014" name="Agronomy (Basel)">
        <title>A Draft Genome Sequence for Ensete ventricosum, the Drought-Tolerant Tree Against Hunger.</title>
        <authorList>
            <person name="Harrison J."/>
            <person name="Moore K.A."/>
            <person name="Paszkiewicz K."/>
            <person name="Jones T."/>
            <person name="Grant M."/>
            <person name="Ambacheew D."/>
            <person name="Muzemil S."/>
            <person name="Studholme D.J."/>
        </authorList>
    </citation>
    <scope>NUCLEOTIDE SEQUENCE [LARGE SCALE GENOMIC DNA]</scope>
</reference>
<organism evidence="1 2">
    <name type="scientific">Ensete ventricosum</name>
    <name type="common">Abyssinian banana</name>
    <name type="synonym">Musa ensete</name>
    <dbReference type="NCBI Taxonomy" id="4639"/>
    <lineage>
        <taxon>Eukaryota</taxon>
        <taxon>Viridiplantae</taxon>
        <taxon>Streptophyta</taxon>
        <taxon>Embryophyta</taxon>
        <taxon>Tracheophyta</taxon>
        <taxon>Spermatophyta</taxon>
        <taxon>Magnoliopsida</taxon>
        <taxon>Liliopsida</taxon>
        <taxon>Zingiberales</taxon>
        <taxon>Musaceae</taxon>
        <taxon>Ensete</taxon>
    </lineage>
</organism>
<dbReference type="Proteomes" id="UP000287651">
    <property type="component" value="Unassembled WGS sequence"/>
</dbReference>
<gene>
    <name evidence="1" type="ORF">B296_00036304</name>
</gene>
<accession>A0A427A300</accession>
<protein>
    <submittedName>
        <fullName evidence="1">Uncharacterized protein</fullName>
    </submittedName>
</protein>
<dbReference type="AlphaFoldDB" id="A0A427A300"/>
<proteinExistence type="predicted"/>
<evidence type="ECO:0000313" key="2">
    <source>
        <dbReference type="Proteomes" id="UP000287651"/>
    </source>
</evidence>
<evidence type="ECO:0000313" key="1">
    <source>
        <dbReference type="EMBL" id="RRT70594.1"/>
    </source>
</evidence>
<comment type="caution">
    <text evidence="1">The sequence shown here is derived from an EMBL/GenBank/DDBJ whole genome shotgun (WGS) entry which is preliminary data.</text>
</comment>
<sequence>MTTVATQRLEKIIRPSISLSATLCLQKIYIFVYKDQVFLKYHIQSNLIHYGEIITPVTMKKDAPPWPSKMAVLTTTMPSTSVLVFSDRDKVFVSRADVSGVGIDATLIQDGRPLIYIKALPTLHTRLLI</sequence>
<name>A0A427A300_ENSVE</name>
<dbReference type="EMBL" id="AMZH03003960">
    <property type="protein sequence ID" value="RRT70594.1"/>
    <property type="molecule type" value="Genomic_DNA"/>
</dbReference>